<dbReference type="PANTHER" id="PTHR33146:SF10">
    <property type="entry name" value="STRAND-SPECIFIC NUCLEASE, PUTATIVE-RELATED"/>
    <property type="match status" value="1"/>
</dbReference>
<evidence type="ECO:0008006" key="8">
    <source>
        <dbReference type="Google" id="ProtNLM"/>
    </source>
</evidence>
<reference evidence="7" key="1">
    <citation type="journal article" date="2015" name="Nature">
        <title>Complex archaea that bridge the gap between prokaryotes and eukaryotes.</title>
        <authorList>
            <person name="Spang A."/>
            <person name="Saw J.H."/>
            <person name="Jorgensen S.L."/>
            <person name="Zaremba-Niedzwiedzka K."/>
            <person name="Martijn J."/>
            <person name="Lind A.E."/>
            <person name="van Eijk R."/>
            <person name="Schleper C."/>
            <person name="Guy L."/>
            <person name="Ettema T.J."/>
        </authorList>
    </citation>
    <scope>NUCLEOTIDE SEQUENCE</scope>
</reference>
<dbReference type="GO" id="GO:0006308">
    <property type="term" value="P:DNA catabolic process"/>
    <property type="evidence" value="ECO:0007669"/>
    <property type="project" value="InterPro"/>
</dbReference>
<keyword evidence="4" id="KW-0378">Hydrolase</keyword>
<evidence type="ECO:0000256" key="1">
    <source>
        <dbReference type="ARBA" id="ARBA00022722"/>
    </source>
</evidence>
<evidence type="ECO:0000256" key="3">
    <source>
        <dbReference type="ARBA" id="ARBA00022759"/>
    </source>
</evidence>
<evidence type="ECO:0000256" key="5">
    <source>
        <dbReference type="ARBA" id="ARBA00023157"/>
    </source>
</evidence>
<dbReference type="PANTHER" id="PTHR33146">
    <property type="entry name" value="ENDONUCLEASE 4"/>
    <property type="match status" value="1"/>
</dbReference>
<keyword evidence="5" id="KW-1015">Disulfide bond</keyword>
<dbReference type="SUPFAM" id="SSF48537">
    <property type="entry name" value="Phospholipase C/P1 nuclease"/>
    <property type="match status" value="1"/>
</dbReference>
<gene>
    <name evidence="7" type="ORF">LCGC14_1975790</name>
</gene>
<accession>A0A0F9I7H2</accession>
<proteinExistence type="predicted"/>
<dbReference type="InterPro" id="IPR008947">
    <property type="entry name" value="PLipase_C/P1_nuclease_dom_sf"/>
</dbReference>
<protein>
    <recommendedName>
        <fullName evidence="8">S1/P1 Nuclease</fullName>
    </recommendedName>
</protein>
<keyword evidence="3" id="KW-0255">Endonuclease</keyword>
<keyword evidence="2" id="KW-0479">Metal-binding</keyword>
<evidence type="ECO:0000256" key="6">
    <source>
        <dbReference type="ARBA" id="ARBA00023180"/>
    </source>
</evidence>
<dbReference type="AlphaFoldDB" id="A0A0F9I7H2"/>
<evidence type="ECO:0000256" key="4">
    <source>
        <dbReference type="ARBA" id="ARBA00022801"/>
    </source>
</evidence>
<dbReference type="InterPro" id="IPR003154">
    <property type="entry name" value="S1/P1nuclease"/>
</dbReference>
<dbReference type="GO" id="GO:0004519">
    <property type="term" value="F:endonuclease activity"/>
    <property type="evidence" value="ECO:0007669"/>
    <property type="project" value="UniProtKB-KW"/>
</dbReference>
<sequence length="233" mass="26402">DDVASTGFTGWAWHGKSIPFDPDNILSTYKKNLIVASLKNNAVYGINQAILTLKNPEAHEYTKGIMLRFLLHIVGDIHMPLHCTSLYSKDFPSGDYGGGMFKLNIDLNGKNSLHALWDSCLTRDGIRLERPLSNAGIAYIEDFKNEITALYPKDSIDELDITDFDAWVYESHKIGSENAYYGIKINDTPSDEYIQKNRKIAYRQIAKAGYRLADILNVAKKIERKLNKQKNIK</sequence>
<keyword evidence="6" id="KW-0325">Glycoprotein</keyword>
<dbReference type="Pfam" id="PF02265">
    <property type="entry name" value="S1-P1_nuclease"/>
    <property type="match status" value="1"/>
</dbReference>
<dbReference type="GO" id="GO:0046872">
    <property type="term" value="F:metal ion binding"/>
    <property type="evidence" value="ECO:0007669"/>
    <property type="project" value="UniProtKB-KW"/>
</dbReference>
<evidence type="ECO:0000313" key="7">
    <source>
        <dbReference type="EMBL" id="KKL83332.1"/>
    </source>
</evidence>
<dbReference type="GO" id="GO:0016788">
    <property type="term" value="F:hydrolase activity, acting on ester bonds"/>
    <property type="evidence" value="ECO:0007669"/>
    <property type="project" value="InterPro"/>
</dbReference>
<keyword evidence="1" id="KW-0540">Nuclease</keyword>
<dbReference type="Gene3D" id="1.10.575.10">
    <property type="entry name" value="P1 Nuclease"/>
    <property type="match status" value="1"/>
</dbReference>
<dbReference type="CDD" id="cd11010">
    <property type="entry name" value="S1-P1_nuclease"/>
    <property type="match status" value="1"/>
</dbReference>
<dbReference type="GO" id="GO:0003676">
    <property type="term" value="F:nucleic acid binding"/>
    <property type="evidence" value="ECO:0007669"/>
    <property type="project" value="InterPro"/>
</dbReference>
<comment type="caution">
    <text evidence="7">The sequence shown here is derived from an EMBL/GenBank/DDBJ whole genome shotgun (WGS) entry which is preliminary data.</text>
</comment>
<dbReference type="EMBL" id="LAZR01022009">
    <property type="protein sequence ID" value="KKL83332.1"/>
    <property type="molecule type" value="Genomic_DNA"/>
</dbReference>
<organism evidence="7">
    <name type="scientific">marine sediment metagenome</name>
    <dbReference type="NCBI Taxonomy" id="412755"/>
    <lineage>
        <taxon>unclassified sequences</taxon>
        <taxon>metagenomes</taxon>
        <taxon>ecological metagenomes</taxon>
    </lineage>
</organism>
<feature type="non-terminal residue" evidence="7">
    <location>
        <position position="1"/>
    </location>
</feature>
<evidence type="ECO:0000256" key="2">
    <source>
        <dbReference type="ARBA" id="ARBA00022723"/>
    </source>
</evidence>
<name>A0A0F9I7H2_9ZZZZ</name>